<feature type="region of interest" description="Disordered" evidence="1">
    <location>
        <begin position="193"/>
        <end position="456"/>
    </location>
</feature>
<reference evidence="3" key="1">
    <citation type="submission" date="2020-12" db="EMBL/GenBank/DDBJ databases">
        <title>WGS assembly of Carya illinoinensis cv. Pawnee.</title>
        <authorList>
            <person name="Platts A."/>
            <person name="Shu S."/>
            <person name="Wright S."/>
            <person name="Barry K."/>
            <person name="Edger P."/>
            <person name="Pires J.C."/>
            <person name="Schmutz J."/>
        </authorList>
    </citation>
    <scope>NUCLEOTIDE SEQUENCE</scope>
    <source>
        <tissue evidence="3">Leaf</tissue>
    </source>
</reference>
<keyword evidence="4" id="KW-1185">Reference proteome</keyword>
<feature type="region of interest" description="Disordered" evidence="1">
    <location>
        <begin position="85"/>
        <end position="120"/>
    </location>
</feature>
<feature type="compositionally biased region" description="Basic and acidic residues" evidence="1">
    <location>
        <begin position="374"/>
        <end position="388"/>
    </location>
</feature>
<feature type="compositionally biased region" description="Basic residues" evidence="1">
    <location>
        <begin position="16"/>
        <end position="26"/>
    </location>
</feature>
<organism evidence="3 4">
    <name type="scientific">Carya illinoinensis</name>
    <name type="common">Pecan</name>
    <dbReference type="NCBI Taxonomy" id="32201"/>
    <lineage>
        <taxon>Eukaryota</taxon>
        <taxon>Viridiplantae</taxon>
        <taxon>Streptophyta</taxon>
        <taxon>Embryophyta</taxon>
        <taxon>Tracheophyta</taxon>
        <taxon>Spermatophyta</taxon>
        <taxon>Magnoliopsida</taxon>
        <taxon>eudicotyledons</taxon>
        <taxon>Gunneridae</taxon>
        <taxon>Pentapetalae</taxon>
        <taxon>rosids</taxon>
        <taxon>fabids</taxon>
        <taxon>Fagales</taxon>
        <taxon>Juglandaceae</taxon>
        <taxon>Carya</taxon>
    </lineage>
</organism>
<accession>A0A8T1PUH4</accession>
<evidence type="ECO:0000313" key="3">
    <source>
        <dbReference type="EMBL" id="KAG6644967.1"/>
    </source>
</evidence>
<dbReference type="InterPro" id="IPR007529">
    <property type="entry name" value="Znf_HIT"/>
</dbReference>
<feature type="compositionally biased region" description="Polar residues" evidence="1">
    <location>
        <begin position="389"/>
        <end position="402"/>
    </location>
</feature>
<feature type="domain" description="INO80 complex subunit B-like conserved region" evidence="2">
    <location>
        <begin position="432"/>
        <end position="517"/>
    </location>
</feature>
<feature type="compositionally biased region" description="Acidic residues" evidence="1">
    <location>
        <begin position="283"/>
        <end position="293"/>
    </location>
</feature>
<feature type="compositionally biased region" description="Basic and acidic residues" evidence="1">
    <location>
        <begin position="259"/>
        <end position="270"/>
    </location>
</feature>
<dbReference type="Proteomes" id="UP000811609">
    <property type="component" value="Chromosome 8"/>
</dbReference>
<dbReference type="Pfam" id="PF04795">
    <property type="entry name" value="PAPA-1"/>
    <property type="match status" value="1"/>
</dbReference>
<dbReference type="GO" id="GO:0031011">
    <property type="term" value="C:Ino80 complex"/>
    <property type="evidence" value="ECO:0007669"/>
    <property type="project" value="InterPro"/>
</dbReference>
<feature type="compositionally biased region" description="Polar residues" evidence="1">
    <location>
        <begin position="221"/>
        <end position="235"/>
    </location>
</feature>
<dbReference type="SMART" id="SM01406">
    <property type="entry name" value="PAPA-1"/>
    <property type="match status" value="1"/>
</dbReference>
<dbReference type="EMBL" id="CM031816">
    <property type="protein sequence ID" value="KAG6644967.1"/>
    <property type="molecule type" value="Genomic_DNA"/>
</dbReference>
<evidence type="ECO:0000313" key="4">
    <source>
        <dbReference type="Proteomes" id="UP000811609"/>
    </source>
</evidence>
<dbReference type="InterPro" id="IPR029523">
    <property type="entry name" value="INO80B/Ies2"/>
</dbReference>
<name>A0A8T1PUH4_CARIL</name>
<evidence type="ECO:0000256" key="1">
    <source>
        <dbReference type="SAM" id="MobiDB-lite"/>
    </source>
</evidence>
<protein>
    <recommendedName>
        <fullName evidence="2">INO80 complex subunit B-like conserved region domain-containing protein</fullName>
    </recommendedName>
</protein>
<dbReference type="PANTHER" id="PTHR21561">
    <property type="entry name" value="INO80 COMPLEX SUBUNIT B"/>
    <property type="match status" value="1"/>
</dbReference>
<dbReference type="PANTHER" id="PTHR21561:SF25">
    <property type="entry name" value="OS03G0811500 PROTEIN"/>
    <property type="match status" value="1"/>
</dbReference>
<comment type="caution">
    <text evidence="3">The sequence shown here is derived from an EMBL/GenBank/DDBJ whole genome shotgun (WGS) entry which is preliminary data.</text>
</comment>
<dbReference type="Pfam" id="PF04438">
    <property type="entry name" value="zf-HIT"/>
    <property type="match status" value="1"/>
</dbReference>
<dbReference type="GO" id="GO:0006338">
    <property type="term" value="P:chromatin remodeling"/>
    <property type="evidence" value="ECO:0007669"/>
    <property type="project" value="InterPro"/>
</dbReference>
<feature type="compositionally biased region" description="Basic and acidic residues" evidence="1">
    <location>
        <begin position="426"/>
        <end position="456"/>
    </location>
</feature>
<sequence>MDEFSGTKFNGIINPVRKKRTQTSRRPRLESQPLDGDHNNSPFSPNALSDDVSKVSSDDNAGEDTDYTRKEFDLNLCVSRVPFGAGAESQNLNEKNKRDGGFNSFYNNEPARSGFNKKRSSEGVLAPANWKSTNKLKDGLELEVRSVDANGGRNGEGLISGKAGVLPDRSAIEKKVKKVKLKVGGVTHTIQANATSNGSAGCGSSAKSSRSIDASRPWQKRNLQGNLDDNHSSIGKRSGLQGIPRNDFSRGGRLGKSTYIKEGEELESVRKGKRVTKRHVLDEEFGGDDEDDEIRYLEKLKTSMSNKGSKEDNEESGKKHRKLSGLSNMQNGGSSRLSKGGKRSRLDRESEGRQLEEESGSDGELEGKKKKKQMKESADSLIDNRREITLTTRQRALQSSKDAATGKSFIEFPDGLPPAPPRKQKEKLSELEQQLKKAEAAQRRRMQVEKAARESEAEAIRKILGQDSSRKKREEKLKKRNEELAKEKAANAMVLAPDTVRWVMRPTGTVVTFSENVGLPTIFDSKPHSYPPPRENCVGPSCNNPFRYRDSRSKLPLCSLQCYKAIREKMLAENTPANVAKCC</sequence>
<dbReference type="CDD" id="cd23021">
    <property type="entry name" value="zf-HIT_IN80B"/>
    <property type="match status" value="1"/>
</dbReference>
<feature type="compositionally biased region" description="Basic and acidic residues" evidence="1">
    <location>
        <begin position="308"/>
        <end position="317"/>
    </location>
</feature>
<proteinExistence type="predicted"/>
<feature type="compositionally biased region" description="Low complexity" evidence="1">
    <location>
        <begin position="194"/>
        <end position="216"/>
    </location>
</feature>
<evidence type="ECO:0000259" key="2">
    <source>
        <dbReference type="SMART" id="SM01406"/>
    </source>
</evidence>
<dbReference type="InterPro" id="IPR006880">
    <property type="entry name" value="INO80B_C"/>
</dbReference>
<gene>
    <name evidence="3" type="ORF">CIPAW_08G088900</name>
</gene>
<feature type="region of interest" description="Disordered" evidence="1">
    <location>
        <begin position="1"/>
        <end position="67"/>
    </location>
</feature>
<feature type="compositionally biased region" description="Basic and acidic residues" evidence="1">
    <location>
        <begin position="344"/>
        <end position="356"/>
    </location>
</feature>
<dbReference type="AlphaFoldDB" id="A0A8T1PUH4"/>